<keyword evidence="4" id="KW-1185">Reference proteome</keyword>
<accession>A0AAV1JFJ0</accession>
<evidence type="ECO:0000256" key="2">
    <source>
        <dbReference type="SAM" id="Phobius"/>
    </source>
</evidence>
<sequence>MESWRTDGCGVAVTSVATAAAVIVAAAAAFAAAAARMAGVAGGARTLGRGRLNPGSDRVLCIPASYNASPAPRAGGRGAGVAGSTARAGSRREPARPLAERERGTPGVEPVEWFWLIVFDVDVRRRRARPEACNAFPRPRGVATGETRWWEAGASHRQGSARQAGDRCAGRLLVGYSVGFGHQNRTETCLW</sequence>
<evidence type="ECO:0008006" key="5">
    <source>
        <dbReference type="Google" id="ProtNLM"/>
    </source>
</evidence>
<name>A0AAV1JFJ0_9NEOP</name>
<feature type="transmembrane region" description="Helical" evidence="2">
    <location>
        <begin position="12"/>
        <end position="35"/>
    </location>
</feature>
<comment type="caution">
    <text evidence="3">The sequence shown here is derived from an EMBL/GenBank/DDBJ whole genome shotgun (WGS) entry which is preliminary data.</text>
</comment>
<keyword evidence="2" id="KW-1133">Transmembrane helix</keyword>
<gene>
    <name evidence="3" type="ORF">LNINA_LOCUS6894</name>
</gene>
<evidence type="ECO:0000256" key="1">
    <source>
        <dbReference type="SAM" id="MobiDB-lite"/>
    </source>
</evidence>
<evidence type="ECO:0000313" key="4">
    <source>
        <dbReference type="Proteomes" id="UP001497472"/>
    </source>
</evidence>
<protein>
    <recommendedName>
        <fullName evidence="5">Secreted protein</fullName>
    </recommendedName>
</protein>
<dbReference type="Proteomes" id="UP001497472">
    <property type="component" value="Unassembled WGS sequence"/>
</dbReference>
<feature type="compositionally biased region" description="Basic and acidic residues" evidence="1">
    <location>
        <begin position="90"/>
        <end position="103"/>
    </location>
</feature>
<keyword evidence="2" id="KW-0472">Membrane</keyword>
<evidence type="ECO:0000313" key="3">
    <source>
        <dbReference type="EMBL" id="CAK1547417.1"/>
    </source>
</evidence>
<feature type="region of interest" description="Disordered" evidence="1">
    <location>
        <begin position="72"/>
        <end position="103"/>
    </location>
</feature>
<dbReference type="AlphaFoldDB" id="A0AAV1JFJ0"/>
<organism evidence="3 4">
    <name type="scientific">Leptosia nina</name>
    <dbReference type="NCBI Taxonomy" id="320188"/>
    <lineage>
        <taxon>Eukaryota</taxon>
        <taxon>Metazoa</taxon>
        <taxon>Ecdysozoa</taxon>
        <taxon>Arthropoda</taxon>
        <taxon>Hexapoda</taxon>
        <taxon>Insecta</taxon>
        <taxon>Pterygota</taxon>
        <taxon>Neoptera</taxon>
        <taxon>Endopterygota</taxon>
        <taxon>Lepidoptera</taxon>
        <taxon>Glossata</taxon>
        <taxon>Ditrysia</taxon>
        <taxon>Papilionoidea</taxon>
        <taxon>Pieridae</taxon>
        <taxon>Pierinae</taxon>
        <taxon>Leptosia</taxon>
    </lineage>
</organism>
<reference evidence="3 4" key="1">
    <citation type="submission" date="2023-11" db="EMBL/GenBank/DDBJ databases">
        <authorList>
            <person name="Okamura Y."/>
        </authorList>
    </citation>
    <scope>NUCLEOTIDE SEQUENCE [LARGE SCALE GENOMIC DNA]</scope>
</reference>
<dbReference type="EMBL" id="CAVLEF010000009">
    <property type="protein sequence ID" value="CAK1547417.1"/>
    <property type="molecule type" value="Genomic_DNA"/>
</dbReference>
<proteinExistence type="predicted"/>
<keyword evidence="2" id="KW-0812">Transmembrane</keyword>